<accession>W5J7Q1</accession>
<feature type="domain" description="Nrap protein" evidence="13">
    <location>
        <begin position="399"/>
        <end position="535"/>
    </location>
</feature>
<dbReference type="Pfam" id="PF17407">
    <property type="entry name" value="Nrap_D6"/>
    <property type="match status" value="1"/>
</dbReference>
<feature type="domain" description="Nrap protein" evidence="12">
    <location>
        <begin position="253"/>
        <end position="395"/>
    </location>
</feature>
<feature type="domain" description="Nrap protein" evidence="17">
    <location>
        <begin position="1068"/>
        <end position="1198"/>
    </location>
</feature>
<evidence type="ECO:0000256" key="10">
    <source>
        <dbReference type="RuleBase" id="RU364032"/>
    </source>
</evidence>
<dbReference type="Gene3D" id="3.30.70.3030">
    <property type="match status" value="1"/>
</dbReference>
<dbReference type="GO" id="GO:0003723">
    <property type="term" value="F:RNA binding"/>
    <property type="evidence" value="ECO:0007669"/>
    <property type="project" value="UniProtKB-KW"/>
</dbReference>
<reference evidence="18" key="2">
    <citation type="submission" date="2010-05" db="EMBL/GenBank/DDBJ databases">
        <authorList>
            <person name="Almeida L.G."/>
            <person name="Nicolas M.F."/>
            <person name="Souza R.C."/>
            <person name="Vasconcelos A.T.R."/>
        </authorList>
    </citation>
    <scope>NUCLEOTIDE SEQUENCE</scope>
</reference>
<evidence type="ECO:0000256" key="2">
    <source>
        <dbReference type="ARBA" id="ARBA00004604"/>
    </source>
</evidence>
<dbReference type="GO" id="GO:0006409">
    <property type="term" value="P:tRNA export from nucleus"/>
    <property type="evidence" value="ECO:0007669"/>
    <property type="project" value="TreeGrafter"/>
</dbReference>
<keyword evidence="5" id="KW-0158">Chromosome</keyword>
<dbReference type="InterPro" id="IPR035082">
    <property type="entry name" value="Nrap_D1"/>
</dbReference>
<dbReference type="FunFam" id="1.10.1410.10:FF:000006">
    <property type="entry name" value="Nucleolar protein 6"/>
    <property type="match status" value="1"/>
</dbReference>
<dbReference type="EMBL" id="ADMH02002112">
    <property type="protein sequence ID" value="ETN58834.1"/>
    <property type="molecule type" value="Genomic_DNA"/>
</dbReference>
<dbReference type="STRING" id="43151.W5J7Q1"/>
<organism evidence="18">
    <name type="scientific">Anopheles darlingi</name>
    <name type="common">Mosquito</name>
    <dbReference type="NCBI Taxonomy" id="43151"/>
    <lineage>
        <taxon>Eukaryota</taxon>
        <taxon>Metazoa</taxon>
        <taxon>Ecdysozoa</taxon>
        <taxon>Arthropoda</taxon>
        <taxon>Hexapoda</taxon>
        <taxon>Insecta</taxon>
        <taxon>Pterygota</taxon>
        <taxon>Neoptera</taxon>
        <taxon>Endopterygota</taxon>
        <taxon>Diptera</taxon>
        <taxon>Nematocera</taxon>
        <taxon>Culicoidea</taxon>
        <taxon>Culicidae</taxon>
        <taxon>Anophelinae</taxon>
        <taxon>Anopheles</taxon>
    </lineage>
</organism>
<feature type="domain" description="Nrap protein" evidence="16">
    <location>
        <begin position="911"/>
        <end position="1065"/>
    </location>
</feature>
<gene>
    <name evidence="18" type="ORF">AND_009560</name>
</gene>
<dbReference type="Pfam" id="PF17406">
    <property type="entry name" value="Nrap_D5"/>
    <property type="match status" value="1"/>
</dbReference>
<feature type="region of interest" description="Disordered" evidence="11">
    <location>
        <begin position="1"/>
        <end position="115"/>
    </location>
</feature>
<evidence type="ECO:0000313" key="18">
    <source>
        <dbReference type="EMBL" id="ETN58834.1"/>
    </source>
</evidence>
<feature type="domain" description="Nrap protein" evidence="15">
    <location>
        <begin position="708"/>
        <end position="908"/>
    </location>
</feature>
<dbReference type="GO" id="GO:0034456">
    <property type="term" value="C:UTP-C complex"/>
    <property type="evidence" value="ECO:0007669"/>
    <property type="project" value="TreeGrafter"/>
</dbReference>
<evidence type="ECO:0000259" key="12">
    <source>
        <dbReference type="Pfam" id="PF03813"/>
    </source>
</evidence>
<proteinExistence type="inferred from homology"/>
<feature type="compositionally biased region" description="Basic residues" evidence="11">
    <location>
        <begin position="1"/>
        <end position="26"/>
    </location>
</feature>
<keyword evidence="7 10" id="KW-0539">Nucleus</keyword>
<comment type="similarity">
    <text evidence="3 10">Belongs to the NRAP family.</text>
</comment>
<evidence type="ECO:0000256" key="8">
    <source>
        <dbReference type="ARBA" id="ARBA00035000"/>
    </source>
</evidence>
<dbReference type="VEuPathDB" id="VectorBase:ADAR2_003601"/>
<dbReference type="PANTHER" id="PTHR17972">
    <property type="entry name" value="NUCLEOLAR RNA-ASSOCIATED PROTEIN"/>
    <property type="match status" value="1"/>
</dbReference>
<reference evidence="18" key="3">
    <citation type="journal article" date="2013" name="Nucleic Acids Res.">
        <title>The genome of Anopheles darlingi, the main neotropical malaria vector.</title>
        <authorList>
            <person name="Marinotti O."/>
            <person name="Cerqueira G.C."/>
            <person name="de Almeida L.G."/>
            <person name="Ferro M.I."/>
            <person name="Loreto E.L."/>
            <person name="Zaha A."/>
            <person name="Teixeira S.M."/>
            <person name="Wespiser A.R."/>
            <person name="Almeida E Silva A."/>
            <person name="Schlindwein A.D."/>
            <person name="Pacheco A.C."/>
            <person name="Silva A.L."/>
            <person name="Graveley B.R."/>
            <person name="Walenz B.P."/>
            <person name="Lima Bde A."/>
            <person name="Ribeiro C.A."/>
            <person name="Nunes-Silva C.G."/>
            <person name="de Carvalho C.R."/>
            <person name="Soares C.M."/>
            <person name="de Menezes C.B."/>
            <person name="Matiolli C."/>
            <person name="Caffrey D."/>
            <person name="Araujo D.A."/>
            <person name="de Oliveira D.M."/>
            <person name="Golenbock D."/>
            <person name="Grisard E.C."/>
            <person name="Fantinatti-Garboggini F."/>
            <person name="de Carvalho F.M."/>
            <person name="Barcellos F.G."/>
            <person name="Prosdocimi F."/>
            <person name="May G."/>
            <person name="Azevedo Junior G.M."/>
            <person name="Guimaraes G.M."/>
            <person name="Goldman G.H."/>
            <person name="Padilha I.Q."/>
            <person name="Batista Jda S."/>
            <person name="Ferro J.A."/>
            <person name="Ribeiro J.M."/>
            <person name="Fietto J.L."/>
            <person name="Dabbas K.M."/>
            <person name="Cerdeira L."/>
            <person name="Agnez-Lima L.F."/>
            <person name="Brocchi M."/>
            <person name="de Carvalho M.O."/>
            <person name="Teixeira Mde M."/>
            <person name="Diniz Maia Mde M."/>
            <person name="Goldman M.H."/>
            <person name="Cruz Schneider M.P."/>
            <person name="Felipe M.S."/>
            <person name="Hungria M."/>
            <person name="Nicolas M.F."/>
            <person name="Pereira M."/>
            <person name="Montes M.A."/>
            <person name="Cantao M.E."/>
            <person name="Vincentz M."/>
            <person name="Rafael M.S."/>
            <person name="Silverman N."/>
            <person name="Stoco P.H."/>
            <person name="Souza R.C."/>
            <person name="Vicentini R."/>
            <person name="Gazzinelli R.T."/>
            <person name="Neves Rde O."/>
            <person name="Silva R."/>
            <person name="Astolfi-Filho S."/>
            <person name="Maciel T.E."/>
            <person name="Urmenyi T.P."/>
            <person name="Tadei W.P."/>
            <person name="Camargo E.P."/>
            <person name="de Vasconcelos A.T."/>
        </authorList>
    </citation>
    <scope>NUCLEOTIDE SEQUENCE</scope>
</reference>
<dbReference type="GO" id="GO:0032040">
    <property type="term" value="C:small-subunit processome"/>
    <property type="evidence" value="ECO:0007669"/>
    <property type="project" value="TreeGrafter"/>
</dbReference>
<protein>
    <recommendedName>
        <fullName evidence="4 10">Nucleolar protein 6</fullName>
    </recommendedName>
</protein>
<evidence type="ECO:0000256" key="3">
    <source>
        <dbReference type="ARBA" id="ARBA00006674"/>
    </source>
</evidence>
<dbReference type="Pfam" id="PF17404">
    <property type="entry name" value="Nrap_D3"/>
    <property type="match status" value="1"/>
</dbReference>
<dbReference type="InterPro" id="IPR035368">
    <property type="entry name" value="Nrap_D3"/>
</dbReference>
<dbReference type="Pfam" id="PF03813">
    <property type="entry name" value="Nrap"/>
    <property type="match status" value="1"/>
</dbReference>
<dbReference type="EnsemblMetazoa" id="ADAC009560-RA">
    <property type="protein sequence ID" value="ADAC009560-PA"/>
    <property type="gene ID" value="ADAC009560"/>
</dbReference>
<dbReference type="Pfam" id="PF17405">
    <property type="entry name" value="Nrap_D4"/>
    <property type="match status" value="1"/>
</dbReference>
<evidence type="ECO:0000256" key="6">
    <source>
        <dbReference type="ARBA" id="ARBA00022884"/>
    </source>
</evidence>
<evidence type="ECO:0000313" key="20">
    <source>
        <dbReference type="Proteomes" id="UP000000673"/>
    </source>
</evidence>
<reference evidence="18 20" key="1">
    <citation type="journal article" date="2010" name="BMC Genomics">
        <title>Combination of measures distinguishes pre-miRNAs from other stem-loops in the genome of the newly sequenced Anopheles darlingi.</title>
        <authorList>
            <person name="Mendes N.D."/>
            <person name="Freitas A.T."/>
            <person name="Vasconcelos A.T."/>
            <person name="Sagot M.F."/>
        </authorList>
    </citation>
    <scope>NUCLEOTIDE SEQUENCE</scope>
</reference>
<evidence type="ECO:0000259" key="15">
    <source>
        <dbReference type="Pfam" id="PF17405"/>
    </source>
</evidence>
<dbReference type="AlphaFoldDB" id="W5J7Q1"/>
<comment type="function">
    <text evidence="8">Part of the small subunit (SSU) processome, first precursor of the small eukaryotic ribosomal subunit. During the assembly of the SSU processome in the nucleolus, many ribosome biogenesis factors, an RNA chaperone and ribosomal proteins associate with the nascent pre-rRNA and work in concert to generate RNA folding, modifications, rearrangements and cleavage as well as targeted degradation of pre-ribosomal RNA by the RNA exosome.</text>
</comment>
<evidence type="ECO:0000256" key="4">
    <source>
        <dbReference type="ARBA" id="ARBA00016437"/>
    </source>
</evidence>
<dbReference type="Pfam" id="PF17403">
    <property type="entry name" value="Nrap_D2"/>
    <property type="match status" value="1"/>
</dbReference>
<dbReference type="GO" id="GO:0032545">
    <property type="term" value="C:CURI complex"/>
    <property type="evidence" value="ECO:0007669"/>
    <property type="project" value="TreeGrafter"/>
</dbReference>
<keyword evidence="6 10" id="KW-0694">RNA-binding</keyword>
<dbReference type="GO" id="GO:0006364">
    <property type="term" value="P:rRNA processing"/>
    <property type="evidence" value="ECO:0007669"/>
    <property type="project" value="TreeGrafter"/>
</dbReference>
<keyword evidence="20" id="KW-1185">Reference proteome</keyword>
<evidence type="ECO:0000259" key="17">
    <source>
        <dbReference type="Pfam" id="PF17407"/>
    </source>
</evidence>
<dbReference type="VEuPathDB" id="VectorBase:ADAC009560"/>
<evidence type="ECO:0000259" key="14">
    <source>
        <dbReference type="Pfam" id="PF17404"/>
    </source>
</evidence>
<reference evidence="19" key="4">
    <citation type="submission" date="2015-06" db="UniProtKB">
        <authorList>
            <consortium name="EnsemblMetazoa"/>
        </authorList>
    </citation>
    <scope>IDENTIFICATION</scope>
</reference>
<comment type="subcellular location">
    <subcellularLocation>
        <location evidence="1">Chromosome</location>
    </subcellularLocation>
    <subcellularLocation>
        <location evidence="2 10">Nucleus</location>
        <location evidence="2 10">Nucleolus</location>
    </subcellularLocation>
</comment>
<evidence type="ECO:0000256" key="5">
    <source>
        <dbReference type="ARBA" id="ARBA00022454"/>
    </source>
</evidence>
<name>W5J7Q1_ANODA</name>
<evidence type="ECO:0000256" key="7">
    <source>
        <dbReference type="ARBA" id="ARBA00023242"/>
    </source>
</evidence>
<dbReference type="GO" id="GO:0005694">
    <property type="term" value="C:chromosome"/>
    <property type="evidence" value="ECO:0007669"/>
    <property type="project" value="UniProtKB-SubCell"/>
</dbReference>
<dbReference type="HOGENOM" id="CLU_003502_0_1_1"/>
<dbReference type="InterPro" id="IPR035367">
    <property type="entry name" value="Nrap_D2"/>
</dbReference>
<feature type="domain" description="Nrap protein" evidence="14">
    <location>
        <begin position="540"/>
        <end position="691"/>
    </location>
</feature>
<dbReference type="InterPro" id="IPR035369">
    <property type="entry name" value="Nrap_D4"/>
</dbReference>
<feature type="compositionally biased region" description="Acidic residues" evidence="11">
    <location>
        <begin position="43"/>
        <end position="53"/>
    </location>
</feature>
<dbReference type="PANTHER" id="PTHR17972:SF0">
    <property type="entry name" value="NUCLEOLAR PROTEIN 6"/>
    <property type="match status" value="1"/>
</dbReference>
<evidence type="ECO:0000256" key="11">
    <source>
        <dbReference type="SAM" id="MobiDB-lite"/>
    </source>
</evidence>
<dbReference type="Proteomes" id="UP000000673">
    <property type="component" value="Unassembled WGS sequence"/>
</dbReference>
<evidence type="ECO:0000256" key="1">
    <source>
        <dbReference type="ARBA" id="ARBA00004286"/>
    </source>
</evidence>
<evidence type="ECO:0000259" key="16">
    <source>
        <dbReference type="Pfam" id="PF17406"/>
    </source>
</evidence>
<dbReference type="InterPro" id="IPR035370">
    <property type="entry name" value="Nrap_D5"/>
</dbReference>
<sequence length="1201" mass="136162">MNRVKKKALPRRKKTSAGGFVKRKKGTANDSDNESYDSMVDNGTDEDDDEDDAGGIVRTSNGHSNGSDNDSDSPDSGMESGAFVRSMKGKASPNGVLATATKKARKRKADVTADEEEAHRVRVKAIKALYKPPTVEEINRLKETENYYHSNLFRMQTEQMLKEVRIPSKTGRFVQVWLEELKEVFRSVEGTTGDRGILEVDYEGIDFPLEPAEGTELRETLSKDRFHFEMQSNVRIIGGCGVLRTTFGKPLIVDLLLTMPDSCFHKDDYLNLRYHYKRAHYLCTVAEHLLQRKTLVAEARFVPLKGDRLKPLLELVPADENFSHKVHFQLHAVAEGGKFPKKRFLPENNNVRPAVIGQAVTAEQLSGFPTPHYNASILYDLRLAKNAELLESTIQSDGLREAIILLKVWARQRHFDRGRYAFDGGLITFYIAHLLQNKRIYPNMSSYQIIRLFWNQLAATTWDTVGQGFDTQINRETIATFHRFYDVVFLDPLGVLNLTANLPLDLYRRVKQESALAIRLLDNRKINCFLPLFLASYPAFVQYDHLVSLQEAEVVAATIESFAEEIDRLDYLGDREALFTRMVEKLLRKGLGSRVTCLVPLATTSEYPHGCTIGLCLNPADAFDVIDKGPEAVDTVASEEYRSFWRGKAELRRFKDGSITESCVWGQASDPIGQKRLTVRSIVLFLLQAHYDIPVKQINYLAAQFEAALQPWPPKEIEVLHETIEERSLAIIRAFDALGRMMRDLEKLPLTINAIVGTDAVFRYSDPDPPRPTASGLLVNGQLVFLSGKPIHATIQLAASGKWPDQLEAIRRLKAAFYLRIADCISEVRGPASGKPVAQAYSEYLDVLYEKFLFRFVIIHQREISILREYLAENKVTRLLRDTDESVALEMQATILPKLGGILHGLHQQYFSFGAVAAIAKRWLYAQLIDPYHWPDECTELLLASLYLNQPLQAPVQPQAGFLRWLQFVATTDWSKEMIVVNFNDELSTETIDELERDFGEHRERFPPLTIVTPFDGAGRYGLFGRRAPSAPVLNRVSLLAKVAIEMIEQNFRTIRRKLKSFFQPSYEGYDVIIHLDSTIVPAIGIRHSEQIGDRTPPSLFAKPADKEPAAGFDPVRFYLRELREAYRQFALFFHDPCGGDRIAVLWRPDALEEKPFTMSHINGRMLSSTEGEGTLRLNVDALVRDFEIIGKGLVKSIERR</sequence>
<dbReference type="InterPro" id="IPR005554">
    <property type="entry name" value="NOL6/Upt22"/>
</dbReference>
<evidence type="ECO:0000256" key="9">
    <source>
        <dbReference type="ARBA" id="ARBA00035020"/>
    </source>
</evidence>
<evidence type="ECO:0000313" key="19">
    <source>
        <dbReference type="EnsemblMetazoa" id="ADAC009560-PA"/>
    </source>
</evidence>
<dbReference type="FunCoup" id="W5J7Q1">
    <property type="interactions" value="1428"/>
</dbReference>
<comment type="subunit">
    <text evidence="9">Part of the small subunit (SSU) processome, composed of more than 70 proteins and the RNA chaperone small nucleolar RNA (snoRNA) U3.</text>
</comment>
<evidence type="ECO:0000259" key="13">
    <source>
        <dbReference type="Pfam" id="PF17403"/>
    </source>
</evidence>
<dbReference type="Gene3D" id="1.10.1410.10">
    <property type="match status" value="2"/>
</dbReference>
<dbReference type="OMA" id="NPHGGKE"/>
<dbReference type="InterPro" id="IPR035371">
    <property type="entry name" value="Nrap_D6"/>
</dbReference>
<dbReference type="eggNOG" id="KOG2054">
    <property type="taxonomic scope" value="Eukaryota"/>
</dbReference>